<dbReference type="EMBL" id="LT906449">
    <property type="protein sequence ID" value="SNV05153.1"/>
    <property type="molecule type" value="Genomic_DNA"/>
</dbReference>
<sequence>MKLYTSKTTFKDIDLKDDSYRLRSIAGEHNLTLLFDLPEFYEFPIGTYCDFQGERYTLLKAQDFKKINDCHYEYTLVMDSEAGLLTAVRFKDLASQKVKFSITATPREYIRLLVDVLNQSDTKGWTIGDTLDKAEKTIVFNHQSCAEALQTIAQAFETEWEIIGKKIHLRKVEHNADNPLPLAYGKGKGFKSGIGRTTQTQRITRLYVQGGERNIDRSKYGNDSLLLPANQEIEYQGVTYKTDPKGLYIERKEKENFTYEASLDLSNIYPKRVGTVSEVIVKDKDKHEYDFTDSTIPAPLDFTKYQVKGQTLSVIFESGMLSGREFEVNYKHAERRFELIAKEEDGRTMPDDTFKPAKGDKYAVFGMMMPQEYISNPADKSGASFEMLREALKYFAEHEQDKFTFTGELDGIWAKKRWENVGGRIVLGGYVNFTDPHFKPNGIKIRIISIKDYINNPHSPVIELSNEVVGAGAISSLFGKIKENEVIREDIYKKSVDFTRRRFKDAQQSAKMIEKAFKDYSKSLNPATLHTMQALVGDKSGQFRFVSSRVNPQERGLNVGFDVAHKQLHVPQAILQHLTIGVEAVKPNRPVKEYRFWDLPEFTSGSLDAAEKTYYLYVKANKANDTGEFLLSENTIATEGVAGYYHFLVGLVSSEADGSRSFVPTYGFTEILPGQINVRKLSSTDGKQYIELLSDKVKIVGDVTFTDNSPALKQVEKATKDELDKLKIGGRNLLLKSKERKTVTATTPEESWLAEWKLSQPLKEGETYIFDVTSYKQVPRYFLWDGAWGTDQEIFPQKPFVAKRGYTLMKAHQSGLPFNLDIEKAKLEKGNVVTDWSPAPEDLEEPFQNLHIGNKNFVLNSRITMSSAAHADGGTFSEVDDPIFGKVVKYSRPEGGGNFQFEFDVKNRAYLNGKDLIYLVIAKPIQEVRFYFGIWDKTYTVISNNSNKKDLGNGWYCYWAKVKAENVGAGVCGINTVGGEWLFYAVGIFEGTHFVDWTPVTADLELEQENIKKTAATLAKKTDFLTETTIKGNTIATGTLQVGNSKGANAGITGTGEGADAVRFYAGSDYEHLNKAKFFVTDSGKLKATEAEISGTINSTKGNIGSFEISNSYLKSGDEMRSLLLSENLVAFKDDYDGVDVRFGSSVLPLTSGIKGFKYTSYKPKSPYDGAIGDYVDMTGLDISFSNIAGLKPYGHVFASVRLGKSLQVGSHSVFETEYIGEANPNVIKSNIGTTQVYVLYTTQDGENVVYLPGASDLQRILGTSDVTFRLEIFMKVNSPGYIQVRGVADGVLLNNQNGIWNGGFGKRNLDGADSLILRYSQSHYYLISNGN</sequence>
<protein>
    <submittedName>
        <fullName evidence="2">Uncharacterized protein</fullName>
    </submittedName>
</protein>
<dbReference type="EMBL" id="CP014227">
    <property type="protein sequence ID" value="AMD85082.1"/>
    <property type="molecule type" value="Genomic_DNA"/>
</dbReference>
<reference evidence="1 3" key="1">
    <citation type="submission" date="2016-02" db="EMBL/GenBank/DDBJ databases">
        <authorList>
            <person name="Holder M.E."/>
            <person name="Ajami N.J."/>
            <person name="Petrosino J.F."/>
        </authorList>
    </citation>
    <scope>NUCLEOTIDE SEQUENCE [LARGE SCALE GENOMIC DNA]</scope>
    <source>
        <strain evidence="1 3">CCUG 32990</strain>
    </source>
</reference>
<dbReference type="KEGG" id="chg:AXF12_05840"/>
<dbReference type="RefSeq" id="WP_066429147.1">
    <property type="nucleotide sequence ID" value="NZ_CP014227.1"/>
</dbReference>
<evidence type="ECO:0000313" key="1">
    <source>
        <dbReference type="EMBL" id="AMD85082.1"/>
    </source>
</evidence>
<evidence type="ECO:0000313" key="4">
    <source>
        <dbReference type="Proteomes" id="UP000215539"/>
    </source>
</evidence>
<dbReference type="Proteomes" id="UP000215539">
    <property type="component" value="Chromosome 1"/>
</dbReference>
<keyword evidence="3" id="KW-1185">Reference proteome</keyword>
<gene>
    <name evidence="1" type="ORF">AXF12_05840</name>
    <name evidence="2" type="ORF">SAMEA44541418_00551</name>
</gene>
<reference evidence="2 4" key="2">
    <citation type="submission" date="2017-06" db="EMBL/GenBank/DDBJ databases">
        <authorList>
            <consortium name="Pathogen Informatics"/>
        </authorList>
    </citation>
    <scope>NUCLEOTIDE SEQUENCE [LARGE SCALE GENOMIC DNA]</scope>
    <source>
        <strain evidence="2 4">NCTC12947</strain>
    </source>
</reference>
<evidence type="ECO:0000313" key="3">
    <source>
        <dbReference type="Proteomes" id="UP000065822"/>
    </source>
</evidence>
<proteinExistence type="predicted"/>
<organism evidence="2 4">
    <name type="scientific">Capnocytophaga haemolytica</name>
    <dbReference type="NCBI Taxonomy" id="45243"/>
    <lineage>
        <taxon>Bacteria</taxon>
        <taxon>Pseudomonadati</taxon>
        <taxon>Bacteroidota</taxon>
        <taxon>Flavobacteriia</taxon>
        <taxon>Flavobacteriales</taxon>
        <taxon>Flavobacteriaceae</taxon>
        <taxon>Capnocytophaga</taxon>
    </lineage>
</organism>
<accession>A0AAX2GXV3</accession>
<dbReference type="Proteomes" id="UP000065822">
    <property type="component" value="Chromosome"/>
</dbReference>
<evidence type="ECO:0000313" key="2">
    <source>
        <dbReference type="EMBL" id="SNV05153.1"/>
    </source>
</evidence>
<name>A0AAX2GXV3_9FLAO</name>